<comment type="caution">
    <text evidence="1">The sequence shown here is derived from an EMBL/GenBank/DDBJ whole genome shotgun (WGS) entry which is preliminary data.</text>
</comment>
<gene>
    <name evidence="1" type="ORF">LCGC14_0031480</name>
</gene>
<reference evidence="1" key="1">
    <citation type="journal article" date="2015" name="Nature">
        <title>Complex archaea that bridge the gap between prokaryotes and eukaryotes.</title>
        <authorList>
            <person name="Spang A."/>
            <person name="Saw J.H."/>
            <person name="Jorgensen S.L."/>
            <person name="Zaremba-Niedzwiedzka K."/>
            <person name="Martijn J."/>
            <person name="Lind A.E."/>
            <person name="van Eijk R."/>
            <person name="Schleper C."/>
            <person name="Guy L."/>
            <person name="Ettema T.J."/>
        </authorList>
    </citation>
    <scope>NUCLEOTIDE SEQUENCE</scope>
</reference>
<sequence>MSKVFRPGILYLLLTLVSPALAQAEPDVSLTEKPALFLLAEVWPWGYFDENREPTGLLSQLVEQLASTAELPLASRVVPHQRLLHEFRRGEADFTVVFENPFLEEFATSLGPVLETNMLLISMEGSDQELSLKGLSGRTIGYIRGTYYGEAFEHDDSVIKVPLHNMEQALDMLMMGRVDTIISSDVVLSHSLKALKLKVDAFRYRVHAPGYPANLYMAHQSLHPEYGPLIKAALDKMRASGELDEIFALPRH</sequence>
<dbReference type="SUPFAM" id="SSF53850">
    <property type="entry name" value="Periplasmic binding protein-like II"/>
    <property type="match status" value="1"/>
</dbReference>
<accession>A0A0F9VZY5</accession>
<protein>
    <submittedName>
        <fullName evidence="1">Uncharacterized protein</fullName>
    </submittedName>
</protein>
<name>A0A0F9VZY5_9ZZZZ</name>
<proteinExistence type="predicted"/>
<dbReference type="Gene3D" id="3.40.190.10">
    <property type="entry name" value="Periplasmic binding protein-like II"/>
    <property type="match status" value="2"/>
</dbReference>
<dbReference type="EMBL" id="LAZR01000006">
    <property type="protein sequence ID" value="KKO09655.1"/>
    <property type="molecule type" value="Genomic_DNA"/>
</dbReference>
<dbReference type="PANTHER" id="PTHR35936">
    <property type="entry name" value="MEMBRANE-BOUND LYTIC MUREIN TRANSGLYCOSYLASE F"/>
    <property type="match status" value="1"/>
</dbReference>
<organism evidence="1">
    <name type="scientific">marine sediment metagenome</name>
    <dbReference type="NCBI Taxonomy" id="412755"/>
    <lineage>
        <taxon>unclassified sequences</taxon>
        <taxon>metagenomes</taxon>
        <taxon>ecological metagenomes</taxon>
    </lineage>
</organism>
<evidence type="ECO:0000313" key="1">
    <source>
        <dbReference type="EMBL" id="KKO09655.1"/>
    </source>
</evidence>
<dbReference type="PANTHER" id="PTHR35936:SF6">
    <property type="entry name" value="AMINO ACID ABC TRANSPORTER SUBSTRATE-BINDING PAAT FAMILY PROTEIN"/>
    <property type="match status" value="1"/>
</dbReference>
<dbReference type="AlphaFoldDB" id="A0A0F9VZY5"/>